<dbReference type="Gene3D" id="3.10.310.40">
    <property type="match status" value="1"/>
</dbReference>
<evidence type="ECO:0000256" key="6">
    <source>
        <dbReference type="ARBA" id="ARBA00022741"/>
    </source>
</evidence>
<dbReference type="InterPro" id="IPR023033">
    <property type="entry name" value="Ala_tRNA_ligase_euk/bac"/>
</dbReference>
<dbReference type="InterPro" id="IPR002318">
    <property type="entry name" value="Ala-tRNA-lgiase_IIc"/>
</dbReference>
<keyword evidence="8 11" id="KW-0694">RNA-binding</keyword>
<evidence type="ECO:0000256" key="7">
    <source>
        <dbReference type="ARBA" id="ARBA00022840"/>
    </source>
</evidence>
<feature type="region of interest" description="Disordered" evidence="13">
    <location>
        <begin position="511"/>
        <end position="530"/>
    </location>
</feature>
<keyword evidence="11" id="KW-0862">Zinc</keyword>
<feature type="coiled-coil region" evidence="12">
    <location>
        <begin position="778"/>
        <end position="805"/>
    </location>
</feature>
<feature type="binding site" evidence="11">
    <location>
        <position position="712"/>
    </location>
    <ligand>
        <name>Zn(2+)</name>
        <dbReference type="ChEBI" id="CHEBI:29105"/>
    </ligand>
</feature>
<comment type="subunit">
    <text evidence="11">Monomer.</text>
</comment>
<keyword evidence="11" id="KW-0479">Metal-binding</keyword>
<feature type="domain" description="Alanyl-transfer RNA synthetases family profile" evidence="14">
    <location>
        <begin position="105"/>
        <end position="755"/>
    </location>
</feature>
<keyword evidence="9 11" id="KW-0648">Protein biosynthesis</keyword>
<keyword evidence="12" id="KW-0175">Coiled coil</keyword>
<gene>
    <name evidence="15" type="ORF">GBAR_LOCUS5385</name>
</gene>
<dbReference type="EC" id="6.1.1.7" evidence="2"/>
<dbReference type="SMART" id="SM00863">
    <property type="entry name" value="tRNA_SAD"/>
    <property type="match status" value="1"/>
</dbReference>
<reference evidence="15" key="1">
    <citation type="submission" date="2023-03" db="EMBL/GenBank/DDBJ databases">
        <authorList>
            <person name="Steffen K."/>
            <person name="Cardenas P."/>
        </authorList>
    </citation>
    <scope>NUCLEOTIDE SEQUENCE</scope>
</reference>
<dbReference type="InterPro" id="IPR045864">
    <property type="entry name" value="aa-tRNA-synth_II/BPL/LPL"/>
</dbReference>
<dbReference type="InterPro" id="IPR003156">
    <property type="entry name" value="DHHA1_dom"/>
</dbReference>
<keyword evidence="10 11" id="KW-0030">Aminoacyl-tRNA synthetase</keyword>
<dbReference type="PROSITE" id="PS50860">
    <property type="entry name" value="AA_TRNA_LIGASE_II_ALA"/>
    <property type="match status" value="1"/>
</dbReference>
<dbReference type="FunFam" id="3.10.310.40:FF:000001">
    <property type="entry name" value="Alanine--tRNA ligase"/>
    <property type="match status" value="1"/>
</dbReference>
<dbReference type="CDD" id="cd00673">
    <property type="entry name" value="AlaRS_core"/>
    <property type="match status" value="1"/>
</dbReference>
<sequence>MRYAFPCDIVLDDEEAKATGREAYVVTFPDVPEAITGGWSWQEALDMAEDCLAVALSFYVDGSEDLPTPGPLADGQVLIAVPLIVAAKAHPLHSHARGTSMPDFMSGDEIREKFLSYFEAQGHSRFASSSLIPVGDPTLLLTTAGMVQFKPYFTGEAEPSTSAPPLRRSAFRTPDIEEVGDATHNTLFEMLGNFSFGDYFKANAVDFAVELMTEGYGIPLDKFSAAIHHTDEETRGLWEAKGIPADKVYSYGDDENWDDCAPNCTNVMADGVVCDRYVELWNLVFMQYYHHLDGTRTNLPAPSVDTGMGFERLVRILQDVDTAYETDLFTPIIAAVERVSGKSYNNPDDTYAIRVVAEHGRSVTFLIADGVVPGNEGRGYVLRRVIRRAIRYARRIGIEGNFLGEIADATIDKMGKVYPELVNNRDFILTVLRLRKSASSKPSRTATTCSPRLLKVWTRSTAALPSACGTHTASPEMTQEIAAEQGVTVDTEGFEREMERTATAWQSIRAVRRGARQDSPVREPRRGRNPVPRLRADQRIIAPSVGLIADDEVVSEATAVIEVHDTQAVMPDVIMHFGKVKVGTVRLGDTVEANVDPTRREDTARNHTATHMLHAALREVLGPHVRQAGSLVAPERLRFDFSHVQPVTDDELWQVQHLVNEKIRQNAGVHRDEDTYQSAIQRGALAFFGDRYGERVRLIEIANGDIFSFEVCGGTHVHHTGEVGSVYILGESSIGAGMRRLEAVSGRAAERLVWERFNREDGLASTLNTTPPELGNAVQRIQDENDDLRRQLATLERQNTLQAAEILLDSKQDINGVSVLSARTEASNSDSMREISDWLRDKMGSGIVVLGAVINDRPTISVGITRDLVDGGADARDYARDLGRIIGGGGGGRPDMAQAGGRNADKLDEAIAGAADIVRQKTAS</sequence>
<evidence type="ECO:0000256" key="12">
    <source>
        <dbReference type="SAM" id="Coils"/>
    </source>
</evidence>
<feature type="binding site" evidence="11">
    <location>
        <position position="607"/>
    </location>
    <ligand>
        <name>Zn(2+)</name>
        <dbReference type="ChEBI" id="CHEBI:29105"/>
    </ligand>
</feature>
<feature type="binding site" evidence="11">
    <location>
        <position position="611"/>
    </location>
    <ligand>
        <name>Zn(2+)</name>
        <dbReference type="ChEBI" id="CHEBI:29105"/>
    </ligand>
</feature>
<dbReference type="Gene3D" id="3.30.980.10">
    <property type="entry name" value="Threonyl-trna Synthetase, Chain A, domain 2"/>
    <property type="match status" value="1"/>
</dbReference>
<evidence type="ECO:0000256" key="1">
    <source>
        <dbReference type="ARBA" id="ARBA00008226"/>
    </source>
</evidence>
<comment type="cofactor">
    <cofactor evidence="11">
        <name>Zn(2+)</name>
        <dbReference type="ChEBI" id="CHEBI:29105"/>
    </cofactor>
    <text evidence="11">Binds 1 zinc ion per subunit.</text>
</comment>
<dbReference type="GO" id="GO:0002161">
    <property type="term" value="F:aminoacyl-tRNA deacylase activity"/>
    <property type="evidence" value="ECO:0007669"/>
    <property type="project" value="TreeGrafter"/>
</dbReference>
<dbReference type="GO" id="GO:0008270">
    <property type="term" value="F:zinc ion binding"/>
    <property type="evidence" value="ECO:0007669"/>
    <property type="project" value="UniProtKB-UniRule"/>
</dbReference>
<evidence type="ECO:0000259" key="14">
    <source>
        <dbReference type="PROSITE" id="PS50860"/>
    </source>
</evidence>
<evidence type="ECO:0000256" key="8">
    <source>
        <dbReference type="ARBA" id="ARBA00022884"/>
    </source>
</evidence>
<dbReference type="Proteomes" id="UP001174909">
    <property type="component" value="Unassembled WGS sequence"/>
</dbReference>
<evidence type="ECO:0000256" key="9">
    <source>
        <dbReference type="ARBA" id="ARBA00022917"/>
    </source>
</evidence>
<dbReference type="InterPro" id="IPR018164">
    <property type="entry name" value="Ala-tRNA-synth_IIc_N"/>
</dbReference>
<dbReference type="PRINTS" id="PR00980">
    <property type="entry name" value="TRNASYNTHALA"/>
</dbReference>
<dbReference type="GO" id="GO:0005829">
    <property type="term" value="C:cytosol"/>
    <property type="evidence" value="ECO:0007669"/>
    <property type="project" value="TreeGrafter"/>
</dbReference>
<dbReference type="GO" id="GO:0004813">
    <property type="term" value="F:alanine-tRNA ligase activity"/>
    <property type="evidence" value="ECO:0007669"/>
    <property type="project" value="UniProtKB-UniRule"/>
</dbReference>
<dbReference type="GO" id="GO:0006419">
    <property type="term" value="P:alanyl-tRNA aminoacylation"/>
    <property type="evidence" value="ECO:0007669"/>
    <property type="project" value="InterPro"/>
</dbReference>
<dbReference type="SUPFAM" id="SSF55186">
    <property type="entry name" value="ThrRS/AlaRS common domain"/>
    <property type="match status" value="1"/>
</dbReference>
<dbReference type="Pfam" id="PF02272">
    <property type="entry name" value="DHHA1"/>
    <property type="match status" value="1"/>
</dbReference>
<evidence type="ECO:0000256" key="4">
    <source>
        <dbReference type="ARBA" id="ARBA00022555"/>
    </source>
</evidence>
<dbReference type="Pfam" id="PF01411">
    <property type="entry name" value="tRNA-synt_2c"/>
    <property type="match status" value="1"/>
</dbReference>
<dbReference type="EMBL" id="CASHTH010000800">
    <property type="protein sequence ID" value="CAI8007798.1"/>
    <property type="molecule type" value="Genomic_DNA"/>
</dbReference>
<evidence type="ECO:0000256" key="10">
    <source>
        <dbReference type="ARBA" id="ARBA00023146"/>
    </source>
</evidence>
<dbReference type="InterPro" id="IPR018163">
    <property type="entry name" value="Thr/Ala-tRNA-synth_IIc_edit"/>
</dbReference>
<evidence type="ECO:0000256" key="3">
    <source>
        <dbReference type="ARBA" id="ARBA00017959"/>
    </source>
</evidence>
<dbReference type="Gene3D" id="3.30.160.250">
    <property type="match status" value="1"/>
</dbReference>
<feature type="binding site" evidence="11">
    <location>
        <position position="716"/>
    </location>
    <ligand>
        <name>Zn(2+)</name>
        <dbReference type="ChEBI" id="CHEBI:29105"/>
    </ligand>
</feature>
<dbReference type="Gene3D" id="3.30.54.20">
    <property type="match status" value="1"/>
</dbReference>
<keyword evidence="6 11" id="KW-0547">Nucleotide-binding</keyword>
<dbReference type="AlphaFoldDB" id="A0AA35RAD4"/>
<dbReference type="GO" id="GO:0005524">
    <property type="term" value="F:ATP binding"/>
    <property type="evidence" value="ECO:0007669"/>
    <property type="project" value="UniProtKB-UniRule"/>
</dbReference>
<accession>A0AA35RAD4</accession>
<evidence type="ECO:0000256" key="5">
    <source>
        <dbReference type="ARBA" id="ARBA00022598"/>
    </source>
</evidence>
<comment type="function">
    <text evidence="11">Catalyzes the attachment of alanine to tRNA(Ala) in a two-step reaction: alanine is first activated by ATP to form Ala-AMP and then transferred to the acceptor end of tRNA(Ala). Also edits incorrectly charged tRNA(Ala) via its editing domain.</text>
</comment>
<organism evidence="15 16">
    <name type="scientific">Geodia barretti</name>
    <name type="common">Barrett's horny sponge</name>
    <dbReference type="NCBI Taxonomy" id="519541"/>
    <lineage>
        <taxon>Eukaryota</taxon>
        <taxon>Metazoa</taxon>
        <taxon>Porifera</taxon>
        <taxon>Demospongiae</taxon>
        <taxon>Heteroscleromorpha</taxon>
        <taxon>Tetractinellida</taxon>
        <taxon>Astrophorina</taxon>
        <taxon>Geodiidae</taxon>
        <taxon>Geodia</taxon>
    </lineage>
</organism>
<keyword evidence="7 11" id="KW-0067">ATP-binding</keyword>
<evidence type="ECO:0000256" key="2">
    <source>
        <dbReference type="ARBA" id="ARBA00013168"/>
    </source>
</evidence>
<dbReference type="PANTHER" id="PTHR11777">
    <property type="entry name" value="ALANYL-TRNA SYNTHETASE"/>
    <property type="match status" value="1"/>
</dbReference>
<dbReference type="PANTHER" id="PTHR11777:SF9">
    <property type="entry name" value="ALANINE--TRNA LIGASE, CYTOPLASMIC"/>
    <property type="match status" value="1"/>
</dbReference>
<comment type="caution">
    <text evidence="15">The sequence shown here is derived from an EMBL/GenBank/DDBJ whole genome shotgun (WGS) entry which is preliminary data.</text>
</comment>
<dbReference type="HAMAP" id="MF_00036_B">
    <property type="entry name" value="Ala_tRNA_synth_B"/>
    <property type="match status" value="1"/>
</dbReference>
<keyword evidence="5 11" id="KW-0436">Ligase</keyword>
<proteinExistence type="inferred from homology"/>
<comment type="catalytic activity">
    <reaction evidence="11">
        <text>tRNA(Ala) + L-alanine + ATP = L-alanyl-tRNA(Ala) + AMP + diphosphate</text>
        <dbReference type="Rhea" id="RHEA:12540"/>
        <dbReference type="Rhea" id="RHEA-COMP:9657"/>
        <dbReference type="Rhea" id="RHEA-COMP:9923"/>
        <dbReference type="ChEBI" id="CHEBI:30616"/>
        <dbReference type="ChEBI" id="CHEBI:33019"/>
        <dbReference type="ChEBI" id="CHEBI:57972"/>
        <dbReference type="ChEBI" id="CHEBI:78442"/>
        <dbReference type="ChEBI" id="CHEBI:78497"/>
        <dbReference type="ChEBI" id="CHEBI:456215"/>
        <dbReference type="EC" id="6.1.1.7"/>
    </reaction>
</comment>
<dbReference type="InterPro" id="IPR018162">
    <property type="entry name" value="Ala-tRNA-ligase_IIc_anticod-bd"/>
</dbReference>
<feature type="compositionally biased region" description="Basic and acidic residues" evidence="13">
    <location>
        <begin position="515"/>
        <end position="526"/>
    </location>
</feature>
<dbReference type="InterPro" id="IPR050058">
    <property type="entry name" value="Ala-tRNA_ligase"/>
</dbReference>
<dbReference type="InterPro" id="IPR035069">
    <property type="entry name" value="TTHA1013/TTHA0281-like"/>
</dbReference>
<dbReference type="SUPFAM" id="SSF143100">
    <property type="entry name" value="TTHA1013/TTHA0281-like"/>
    <property type="match status" value="1"/>
</dbReference>
<dbReference type="InterPro" id="IPR012947">
    <property type="entry name" value="tRNA_SAD"/>
</dbReference>
<dbReference type="SUPFAM" id="SSF101353">
    <property type="entry name" value="Putative anticodon-binding domain of alanyl-tRNA synthetase (AlaRS)"/>
    <property type="match status" value="1"/>
</dbReference>
<evidence type="ECO:0000313" key="15">
    <source>
        <dbReference type="EMBL" id="CAI8007798.1"/>
    </source>
</evidence>
<evidence type="ECO:0000313" key="16">
    <source>
        <dbReference type="Proteomes" id="UP001174909"/>
    </source>
</evidence>
<dbReference type="InterPro" id="IPR018165">
    <property type="entry name" value="Ala-tRNA-synth_IIc_core"/>
</dbReference>
<comment type="similarity">
    <text evidence="1 11">Belongs to the class-II aminoacyl-tRNA synthetase family.</text>
</comment>
<dbReference type="SUPFAM" id="SSF55681">
    <property type="entry name" value="Class II aaRS and biotin synthetases"/>
    <property type="match status" value="1"/>
</dbReference>
<dbReference type="Pfam" id="PF07973">
    <property type="entry name" value="tRNA_SAD"/>
    <property type="match status" value="1"/>
</dbReference>
<name>A0AA35RAD4_GEOBA</name>
<evidence type="ECO:0000256" key="11">
    <source>
        <dbReference type="HAMAP-Rule" id="MF_03133"/>
    </source>
</evidence>
<evidence type="ECO:0000256" key="13">
    <source>
        <dbReference type="SAM" id="MobiDB-lite"/>
    </source>
</evidence>
<keyword evidence="4 11" id="KW-0820">tRNA-binding</keyword>
<protein>
    <recommendedName>
        <fullName evidence="3">Alanine--tRNA ligase</fullName>
        <ecNumber evidence="2">6.1.1.7</ecNumber>
    </recommendedName>
</protein>
<dbReference type="GO" id="GO:0000049">
    <property type="term" value="F:tRNA binding"/>
    <property type="evidence" value="ECO:0007669"/>
    <property type="project" value="UniProtKB-KW"/>
</dbReference>
<dbReference type="FunFam" id="3.30.980.10:FF:000004">
    <property type="entry name" value="Alanine--tRNA ligase, cytoplasmic"/>
    <property type="match status" value="1"/>
</dbReference>
<dbReference type="Gene3D" id="3.30.930.10">
    <property type="entry name" value="Bira Bifunctional Protein, Domain 2"/>
    <property type="match status" value="1"/>
</dbReference>
<keyword evidence="16" id="KW-1185">Reference proteome</keyword>
<comment type="domain">
    <text evidence="11">Consists of three domains; the N-terminal catalytic domain, the editing domain and the C-terminal C-Ala domain. The editing domain removes incorrectly charged amino acids, while the C-Ala domain, along with tRNA(Ala), serves as a bridge to cooperatively bring together the editing and aminoacylation centers thus stimulating deacylation of misacylated tRNAs.</text>
</comment>